<dbReference type="SUPFAM" id="SSF55424">
    <property type="entry name" value="FAD/NAD-linked reductases, dimerisation (C-terminal) domain"/>
    <property type="match status" value="1"/>
</dbReference>
<evidence type="ECO:0000256" key="2">
    <source>
        <dbReference type="ARBA" id="ARBA00011738"/>
    </source>
</evidence>
<dbReference type="InterPro" id="IPR036188">
    <property type="entry name" value="FAD/NAD-bd_sf"/>
</dbReference>
<dbReference type="GO" id="GO:0045340">
    <property type="term" value="F:mercury ion binding"/>
    <property type="evidence" value="ECO:0007669"/>
    <property type="project" value="InterPro"/>
</dbReference>
<feature type="binding site" evidence="16">
    <location>
        <position position="270"/>
    </location>
    <ligand>
        <name>NAD(+)</name>
        <dbReference type="ChEBI" id="CHEBI:57540"/>
    </ligand>
</feature>
<evidence type="ECO:0000256" key="12">
    <source>
        <dbReference type="ARBA" id="ARBA00023157"/>
    </source>
</evidence>
<evidence type="ECO:0000313" key="22">
    <source>
        <dbReference type="Proteomes" id="UP000235015"/>
    </source>
</evidence>
<evidence type="ECO:0000256" key="13">
    <source>
        <dbReference type="ARBA" id="ARBA00023284"/>
    </source>
</evidence>
<dbReference type="NCBIfam" id="TIGR02053">
    <property type="entry name" value="MerA"/>
    <property type="match status" value="1"/>
</dbReference>
<evidence type="ECO:0000256" key="15">
    <source>
        <dbReference type="ARBA" id="ARBA00048984"/>
    </source>
</evidence>
<dbReference type="PANTHER" id="PTHR43014">
    <property type="entry name" value="MERCURIC REDUCTASE"/>
    <property type="match status" value="1"/>
</dbReference>
<keyword evidence="9" id="KW-0521">NADP</keyword>
<evidence type="ECO:0000256" key="3">
    <source>
        <dbReference type="ARBA" id="ARBA00012661"/>
    </source>
</evidence>
<evidence type="ECO:0000256" key="9">
    <source>
        <dbReference type="ARBA" id="ARBA00022857"/>
    </source>
</evidence>
<evidence type="ECO:0000256" key="10">
    <source>
        <dbReference type="ARBA" id="ARBA00022914"/>
    </source>
</evidence>
<keyword evidence="12" id="KW-1015">Disulfide bond</keyword>
<accession>A0A2N6CWI0</accession>
<dbReference type="Gene3D" id="3.30.390.30">
    <property type="match status" value="1"/>
</dbReference>
<protein>
    <recommendedName>
        <fullName evidence="4">Mercuric reductase</fullName>
        <ecNumber evidence="3">1.16.1.1</ecNumber>
    </recommendedName>
    <alternativeName>
        <fullName evidence="14">Hg(II) reductase</fullName>
    </alternativeName>
</protein>
<dbReference type="InterPro" id="IPR021179">
    <property type="entry name" value="Mercury_reductase_MerA"/>
</dbReference>
<evidence type="ECO:0000259" key="20">
    <source>
        <dbReference type="Pfam" id="PF07992"/>
    </source>
</evidence>
<dbReference type="Gene3D" id="3.50.50.60">
    <property type="entry name" value="FAD/NAD(P)-binding domain"/>
    <property type="match status" value="2"/>
</dbReference>
<dbReference type="GO" id="GO:0050661">
    <property type="term" value="F:NADP binding"/>
    <property type="evidence" value="ECO:0007669"/>
    <property type="project" value="InterPro"/>
</dbReference>
<dbReference type="GO" id="GO:0050787">
    <property type="term" value="P:detoxification of mercury ion"/>
    <property type="evidence" value="ECO:0007669"/>
    <property type="project" value="InterPro"/>
</dbReference>
<dbReference type="PIRSF" id="PIRSF000350">
    <property type="entry name" value="Mercury_reductase_MerA"/>
    <property type="match status" value="1"/>
</dbReference>
<proteinExistence type="inferred from homology"/>
<evidence type="ECO:0000256" key="16">
    <source>
        <dbReference type="PIRSR" id="PIRSR000350-3"/>
    </source>
</evidence>
<dbReference type="InterPro" id="IPR001100">
    <property type="entry name" value="Pyr_nuc-diS_OxRdtase"/>
</dbReference>
<evidence type="ECO:0000256" key="7">
    <source>
        <dbReference type="ARBA" id="ARBA00022723"/>
    </source>
</evidence>
<dbReference type="InterPro" id="IPR004099">
    <property type="entry name" value="Pyr_nucl-diS_OxRdtase_dimer"/>
</dbReference>
<evidence type="ECO:0000256" key="11">
    <source>
        <dbReference type="ARBA" id="ARBA00023002"/>
    </source>
</evidence>
<evidence type="ECO:0000256" key="6">
    <source>
        <dbReference type="ARBA" id="ARBA00022630"/>
    </source>
</evidence>
<sequence>MSNKKNLHIAVIGSGGAAMAAALKAAERGARITLIERGTIGGTCVNIGCVPSKIMIRAAHIAHLRKESPFDEGISAQVPVVDRATLLKQQQTRVEELRDAKYERILRDHAAVTVLHGAARFIDAHQLLVTLNAGGEQTIRFDRAFIGTGARPAEPPVPGLADTPYLTSTSALTLDTIPERLIVIGAGFVALELAQAFARLGSRVKVLARSRLLSQEDPAVGDAVEAAFRREGIEVLKKTKASRVDYTNHEFVLETGAGTLRADQLLVATGRTPNTEALNLANIGVETARGAILVDEHLQTTVPGIYAAGDCTDQPEFVYVAAAGGSRAAVNMTGGEATLDLSAMPGVMFTDPQVGTVGLTEAGALKQGFSVDTRVLDLEHVPRALVNFDTGGFIKMVAERDSGRLLGVQAVAGEAGELIQTAVMALRSRMTVQEIGDELFPYLTMVEGLKLCAQTFTKDVTQLSCCAE</sequence>
<dbReference type="Pfam" id="PF07992">
    <property type="entry name" value="Pyr_redox_2"/>
    <property type="match status" value="1"/>
</dbReference>
<evidence type="ECO:0000256" key="8">
    <source>
        <dbReference type="ARBA" id="ARBA00022827"/>
    </source>
</evidence>
<comment type="catalytic activity">
    <reaction evidence="15">
        <text>Hg + NADP(+) + H(+) = Hg(2+) + NADPH</text>
        <dbReference type="Rhea" id="RHEA:23856"/>
        <dbReference type="ChEBI" id="CHEBI:15378"/>
        <dbReference type="ChEBI" id="CHEBI:16170"/>
        <dbReference type="ChEBI" id="CHEBI:16793"/>
        <dbReference type="ChEBI" id="CHEBI:57783"/>
        <dbReference type="ChEBI" id="CHEBI:58349"/>
        <dbReference type="EC" id="1.16.1.1"/>
    </reaction>
</comment>
<dbReference type="AlphaFoldDB" id="A0A2N6CWI0"/>
<organism evidence="21 22">
    <name type="scientific">Sedimenticola selenatireducens</name>
    <dbReference type="NCBI Taxonomy" id="191960"/>
    <lineage>
        <taxon>Bacteria</taxon>
        <taxon>Pseudomonadati</taxon>
        <taxon>Pseudomonadota</taxon>
        <taxon>Gammaproteobacteria</taxon>
        <taxon>Chromatiales</taxon>
        <taxon>Sedimenticolaceae</taxon>
        <taxon>Sedimenticola</taxon>
    </lineage>
</organism>
<comment type="similarity">
    <text evidence="1 18">Belongs to the class-I pyridine nucleotide-disulfide oxidoreductase family.</text>
</comment>
<comment type="subunit">
    <text evidence="2">Homodimer.</text>
</comment>
<feature type="binding site" evidence="16">
    <location>
        <position position="53"/>
    </location>
    <ligand>
        <name>FAD</name>
        <dbReference type="ChEBI" id="CHEBI:57692"/>
    </ligand>
</feature>
<dbReference type="PROSITE" id="PS00076">
    <property type="entry name" value="PYRIDINE_REDOX_1"/>
    <property type="match status" value="1"/>
</dbReference>
<dbReference type="InterPro" id="IPR023753">
    <property type="entry name" value="FAD/NAD-binding_dom"/>
</dbReference>
<keyword evidence="11 18" id="KW-0560">Oxidoreductase</keyword>
<evidence type="ECO:0000256" key="14">
    <source>
        <dbReference type="ARBA" id="ARBA00031725"/>
    </source>
</evidence>
<feature type="binding site" evidence="16">
    <location>
        <position position="310"/>
    </location>
    <ligand>
        <name>FAD</name>
        <dbReference type="ChEBI" id="CHEBI:57692"/>
    </ligand>
</feature>
<keyword evidence="16" id="KW-0547">Nucleotide-binding</keyword>
<dbReference type="GO" id="GO:0016668">
    <property type="term" value="F:oxidoreductase activity, acting on a sulfur group of donors, NAD(P) as acceptor"/>
    <property type="evidence" value="ECO:0007669"/>
    <property type="project" value="InterPro"/>
</dbReference>
<evidence type="ECO:0000313" key="21">
    <source>
        <dbReference type="EMBL" id="PLX61622.1"/>
    </source>
</evidence>
<dbReference type="PRINTS" id="PR00945">
    <property type="entry name" value="HGRDTASE"/>
</dbReference>
<comment type="cofactor">
    <cofactor evidence="16">
        <name>FAD</name>
        <dbReference type="ChEBI" id="CHEBI:57692"/>
    </cofactor>
    <text evidence="16">Binds 1 FAD per subunit.</text>
</comment>
<dbReference type="InterPro" id="IPR012999">
    <property type="entry name" value="Pyr_OxRdtase_I_AS"/>
</dbReference>
<gene>
    <name evidence="21" type="primary">merA</name>
    <name evidence="21" type="ORF">C0630_09985</name>
</gene>
<dbReference type="EC" id="1.16.1.1" evidence="3"/>
<evidence type="ECO:0000256" key="1">
    <source>
        <dbReference type="ARBA" id="ARBA00007532"/>
    </source>
</evidence>
<comment type="caution">
    <text evidence="21">The sequence shown here is derived from an EMBL/GenBank/DDBJ whole genome shotgun (WGS) entry which is preliminary data.</text>
</comment>
<reference evidence="21 22" key="1">
    <citation type="submission" date="2017-11" db="EMBL/GenBank/DDBJ databases">
        <title>Genome-resolved metagenomics identifies genetic mobility, metabolic interactions, and unexpected diversity in perchlorate-reducing communities.</title>
        <authorList>
            <person name="Barnum T.P."/>
            <person name="Figueroa I.A."/>
            <person name="Carlstrom C.I."/>
            <person name="Lucas L.N."/>
            <person name="Engelbrektson A.L."/>
            <person name="Coates J.D."/>
        </authorList>
    </citation>
    <scope>NUCLEOTIDE SEQUENCE [LARGE SCALE GENOMIC DNA]</scope>
    <source>
        <strain evidence="21">BM301</strain>
    </source>
</reference>
<keyword evidence="16" id="KW-0520">NAD</keyword>
<evidence type="ECO:0000256" key="5">
    <source>
        <dbReference type="ARBA" id="ARBA00022466"/>
    </source>
</evidence>
<dbReference type="Proteomes" id="UP000235015">
    <property type="component" value="Unassembled WGS sequence"/>
</dbReference>
<dbReference type="PANTHER" id="PTHR43014:SF2">
    <property type="entry name" value="MERCURIC REDUCTASE"/>
    <property type="match status" value="1"/>
</dbReference>
<dbReference type="FunFam" id="3.30.390.30:FF:000001">
    <property type="entry name" value="Dihydrolipoyl dehydrogenase"/>
    <property type="match status" value="1"/>
</dbReference>
<keyword evidence="10" id="KW-0476">Mercury</keyword>
<keyword evidence="6 18" id="KW-0285">Flavoprotein</keyword>
<dbReference type="SUPFAM" id="SSF51905">
    <property type="entry name" value="FAD/NAD(P)-binding domain"/>
    <property type="match status" value="1"/>
</dbReference>
<evidence type="ECO:0000256" key="17">
    <source>
        <dbReference type="PIRSR" id="PIRSR000350-4"/>
    </source>
</evidence>
<dbReference type="GO" id="GO:0050660">
    <property type="term" value="F:flavin adenine dinucleotide binding"/>
    <property type="evidence" value="ECO:0007669"/>
    <property type="project" value="InterPro"/>
</dbReference>
<keyword evidence="5" id="KW-0475">Mercuric resistance</keyword>
<feature type="disulfide bond" description="Redox-active" evidence="17">
    <location>
        <begin position="44"/>
        <end position="49"/>
    </location>
</feature>
<dbReference type="EMBL" id="PKUN01000013">
    <property type="protein sequence ID" value="PLX61622.1"/>
    <property type="molecule type" value="Genomic_DNA"/>
</dbReference>
<keyword evidence="7" id="KW-0479">Metal-binding</keyword>
<evidence type="ECO:0000259" key="19">
    <source>
        <dbReference type="Pfam" id="PF02852"/>
    </source>
</evidence>
<dbReference type="InterPro" id="IPR016156">
    <property type="entry name" value="FAD/NAD-linked_Rdtase_dimer_sf"/>
</dbReference>
<evidence type="ECO:0000256" key="4">
    <source>
        <dbReference type="ARBA" id="ARBA00014791"/>
    </source>
</evidence>
<evidence type="ECO:0000256" key="18">
    <source>
        <dbReference type="RuleBase" id="RU003691"/>
    </source>
</evidence>
<feature type="binding site" evidence="16">
    <location>
        <begin position="185"/>
        <end position="192"/>
    </location>
    <ligand>
        <name>NAD(+)</name>
        <dbReference type="ChEBI" id="CHEBI:57540"/>
    </ligand>
</feature>
<dbReference type="Pfam" id="PF02852">
    <property type="entry name" value="Pyr_redox_dim"/>
    <property type="match status" value="1"/>
</dbReference>
<dbReference type="NCBIfam" id="NF010311">
    <property type="entry name" value="PRK13748.1"/>
    <property type="match status" value="1"/>
</dbReference>
<name>A0A2N6CWI0_9GAMM</name>
<keyword evidence="13 18" id="KW-0676">Redox-active center</keyword>
<feature type="domain" description="FAD/NAD(P)-binding" evidence="20">
    <location>
        <begin position="8"/>
        <end position="325"/>
    </location>
</feature>
<dbReference type="GO" id="GO:0003955">
    <property type="term" value="F:NAD(P)H dehydrogenase (quinone) activity"/>
    <property type="evidence" value="ECO:0007669"/>
    <property type="project" value="TreeGrafter"/>
</dbReference>
<feature type="domain" description="Pyridine nucleotide-disulphide oxidoreductase dimerisation" evidence="19">
    <location>
        <begin position="344"/>
        <end position="450"/>
    </location>
</feature>
<dbReference type="GO" id="GO:0016152">
    <property type="term" value="F:mercury (II) reductase (NADP+) activity"/>
    <property type="evidence" value="ECO:0007669"/>
    <property type="project" value="UniProtKB-EC"/>
</dbReference>
<keyword evidence="8 16" id="KW-0274">FAD</keyword>